<proteinExistence type="predicted"/>
<dbReference type="Proteomes" id="UP000198589">
    <property type="component" value="Unassembled WGS sequence"/>
</dbReference>
<dbReference type="STRING" id="1798228.SAMN05216574_10537"/>
<evidence type="ECO:0000313" key="1">
    <source>
        <dbReference type="EMBL" id="SFE66192.1"/>
    </source>
</evidence>
<accession>A0A1I2CDC2</accession>
<dbReference type="EMBL" id="FOND01000005">
    <property type="protein sequence ID" value="SFE66192.1"/>
    <property type="molecule type" value="Genomic_DNA"/>
</dbReference>
<name>A0A1I2CDC2_9ACTN</name>
<sequence>MADHLRLVADLEALLYRHDPIGIAVGGNRDEYSPEAGSIVPRLRDVETVEDVRRIVHEEFVHWFDDDTAGPAGRYQTIAEELWARLEVG</sequence>
<protein>
    <submittedName>
        <fullName evidence="1">Uncharacterized protein</fullName>
    </submittedName>
</protein>
<organism evidence="1 2">
    <name type="scientific">Blastococcus tunisiensis</name>
    <dbReference type="NCBI Taxonomy" id="1798228"/>
    <lineage>
        <taxon>Bacteria</taxon>
        <taxon>Bacillati</taxon>
        <taxon>Actinomycetota</taxon>
        <taxon>Actinomycetes</taxon>
        <taxon>Geodermatophilales</taxon>
        <taxon>Geodermatophilaceae</taxon>
        <taxon>Blastococcus</taxon>
    </lineage>
</organism>
<keyword evidence="2" id="KW-1185">Reference proteome</keyword>
<reference evidence="2" key="1">
    <citation type="submission" date="2016-10" db="EMBL/GenBank/DDBJ databases">
        <authorList>
            <person name="Varghese N."/>
            <person name="Submissions S."/>
        </authorList>
    </citation>
    <scope>NUCLEOTIDE SEQUENCE [LARGE SCALE GENOMIC DNA]</scope>
    <source>
        <strain evidence="2">DSM 46838</strain>
    </source>
</reference>
<dbReference type="RefSeq" id="WP_092196233.1">
    <property type="nucleotide sequence ID" value="NZ_FOND01000005.1"/>
</dbReference>
<dbReference type="Gene3D" id="1.10.340.20">
    <property type="entry name" value="Apc36109-like domain"/>
    <property type="match status" value="1"/>
</dbReference>
<gene>
    <name evidence="1" type="ORF">SAMN05216574_10537</name>
</gene>
<evidence type="ECO:0000313" key="2">
    <source>
        <dbReference type="Proteomes" id="UP000198589"/>
    </source>
</evidence>
<dbReference type="SUPFAM" id="SSF116922">
    <property type="entry name" value="YugE-like"/>
    <property type="match status" value="1"/>
</dbReference>
<dbReference type="OrthoDB" id="5147543at2"/>
<dbReference type="InterPro" id="IPR023162">
    <property type="entry name" value="Apc36109-like_dom_sf"/>
</dbReference>
<dbReference type="AlphaFoldDB" id="A0A1I2CDC2"/>